<evidence type="ECO:0000313" key="4">
    <source>
        <dbReference type="Proteomes" id="UP001055153"/>
    </source>
</evidence>
<feature type="chain" id="PRO_5045079830" evidence="2">
    <location>
        <begin position="23"/>
        <end position="178"/>
    </location>
</feature>
<name>A0ABQ4SF34_9HYPH</name>
<evidence type="ECO:0000313" key="3">
    <source>
        <dbReference type="EMBL" id="GJE00291.1"/>
    </source>
</evidence>
<comment type="caution">
    <text evidence="3">The sequence shown here is derived from an EMBL/GenBank/DDBJ whole genome shotgun (WGS) entry which is preliminary data.</text>
</comment>
<feature type="region of interest" description="Disordered" evidence="1">
    <location>
        <begin position="50"/>
        <end position="136"/>
    </location>
</feature>
<feature type="compositionally biased region" description="Low complexity" evidence="1">
    <location>
        <begin position="60"/>
        <end position="75"/>
    </location>
</feature>
<evidence type="ECO:0000256" key="2">
    <source>
        <dbReference type="SAM" id="SignalP"/>
    </source>
</evidence>
<keyword evidence="2" id="KW-0732">Signal</keyword>
<feature type="signal peptide" evidence="2">
    <location>
        <begin position="1"/>
        <end position="22"/>
    </location>
</feature>
<proteinExistence type="predicted"/>
<protein>
    <submittedName>
        <fullName evidence="3">Uncharacterized protein</fullName>
    </submittedName>
</protein>
<feature type="compositionally biased region" description="Pro residues" evidence="1">
    <location>
        <begin position="50"/>
        <end position="59"/>
    </location>
</feature>
<gene>
    <name evidence="3" type="ORF">GMJLKIPL_2212</name>
</gene>
<dbReference type="EMBL" id="BPQQ01000022">
    <property type="protein sequence ID" value="GJE00291.1"/>
    <property type="molecule type" value="Genomic_DNA"/>
</dbReference>
<accession>A0ABQ4SF34</accession>
<feature type="compositionally biased region" description="Low complexity" evidence="1">
    <location>
        <begin position="92"/>
        <end position="118"/>
    </location>
</feature>
<dbReference type="RefSeq" id="WP_238235165.1">
    <property type="nucleotide sequence ID" value="NZ_BPQQ01000022.1"/>
</dbReference>
<sequence length="178" mass="17275">MASLMRTALAAALVLLPAAALAQQPGDTAPRSGPADLCRELVAFVRPPAPAAPAQPAAPPSQAVAVQAPQGGQSQLPSAGAGETQQKSGLSGPVAQNGPGAPGPQGQAQAAAPSGAAAPPAPGKPTPAMIEQVDAAAASRDVKACRAVARQMRTAGVVMPAPLLALAALDPKFFPAAP</sequence>
<keyword evidence="4" id="KW-1185">Reference proteome</keyword>
<dbReference type="Proteomes" id="UP001055153">
    <property type="component" value="Unassembled WGS sequence"/>
</dbReference>
<evidence type="ECO:0000256" key="1">
    <source>
        <dbReference type="SAM" id="MobiDB-lite"/>
    </source>
</evidence>
<reference evidence="3" key="1">
    <citation type="journal article" date="2021" name="Front. Microbiol.">
        <title>Comprehensive Comparative Genomics and Phenotyping of Methylobacterium Species.</title>
        <authorList>
            <person name="Alessa O."/>
            <person name="Ogura Y."/>
            <person name="Fujitani Y."/>
            <person name="Takami H."/>
            <person name="Hayashi T."/>
            <person name="Sahin N."/>
            <person name="Tani A."/>
        </authorList>
    </citation>
    <scope>NUCLEOTIDE SEQUENCE</scope>
    <source>
        <strain evidence="3">DSM 17168</strain>
    </source>
</reference>
<organism evidence="3 4">
    <name type="scientific">Methylobacterium isbiliense</name>
    <dbReference type="NCBI Taxonomy" id="315478"/>
    <lineage>
        <taxon>Bacteria</taxon>
        <taxon>Pseudomonadati</taxon>
        <taxon>Pseudomonadota</taxon>
        <taxon>Alphaproteobacteria</taxon>
        <taxon>Hyphomicrobiales</taxon>
        <taxon>Methylobacteriaceae</taxon>
        <taxon>Methylobacterium</taxon>
    </lineage>
</organism>
<reference evidence="3" key="2">
    <citation type="submission" date="2021-08" db="EMBL/GenBank/DDBJ databases">
        <authorList>
            <person name="Tani A."/>
            <person name="Ola A."/>
            <person name="Ogura Y."/>
            <person name="Katsura K."/>
            <person name="Hayashi T."/>
        </authorList>
    </citation>
    <scope>NUCLEOTIDE SEQUENCE</scope>
    <source>
        <strain evidence="3">DSM 17168</strain>
    </source>
</reference>